<evidence type="ECO:0000313" key="7">
    <source>
        <dbReference type="EMBL" id="OBA29189.1"/>
    </source>
</evidence>
<accession>A0A1B7TKE5</accession>
<feature type="compositionally biased region" description="Basic and acidic residues" evidence="5">
    <location>
        <begin position="209"/>
        <end position="228"/>
    </location>
</feature>
<keyword evidence="1" id="KW-0479">Metal-binding</keyword>
<dbReference type="Pfam" id="PF00628">
    <property type="entry name" value="PHD"/>
    <property type="match status" value="1"/>
</dbReference>
<feature type="compositionally biased region" description="Acidic residues" evidence="5">
    <location>
        <begin position="192"/>
        <end position="208"/>
    </location>
</feature>
<feature type="compositionally biased region" description="Acidic residues" evidence="5">
    <location>
        <begin position="152"/>
        <end position="170"/>
    </location>
</feature>
<feature type="compositionally biased region" description="Acidic residues" evidence="5">
    <location>
        <begin position="255"/>
        <end position="267"/>
    </location>
</feature>
<feature type="compositionally biased region" description="Basic residues" evidence="5">
    <location>
        <begin position="325"/>
        <end position="336"/>
    </location>
</feature>
<keyword evidence="2" id="KW-0863">Zinc-finger</keyword>
<dbReference type="Gene3D" id="3.30.40.10">
    <property type="entry name" value="Zinc/RING finger domain, C3HC4 (zinc finger)"/>
    <property type="match status" value="1"/>
</dbReference>
<evidence type="ECO:0000256" key="5">
    <source>
        <dbReference type="SAM" id="MobiDB-lite"/>
    </source>
</evidence>
<feature type="region of interest" description="Disordered" evidence="5">
    <location>
        <begin position="121"/>
        <end position="170"/>
    </location>
</feature>
<dbReference type="OrthoDB" id="20872at2759"/>
<dbReference type="PANTHER" id="PTHR46462">
    <property type="entry name" value="UPSET, ISOFORM A"/>
    <property type="match status" value="1"/>
</dbReference>
<gene>
    <name evidence="7" type="ORF">HANVADRAFT_247</name>
</gene>
<evidence type="ECO:0000256" key="1">
    <source>
        <dbReference type="ARBA" id="ARBA00022723"/>
    </source>
</evidence>
<keyword evidence="8" id="KW-1185">Reference proteome</keyword>
<feature type="compositionally biased region" description="Basic and acidic residues" evidence="5">
    <location>
        <begin position="121"/>
        <end position="135"/>
    </location>
</feature>
<dbReference type="SUPFAM" id="SSF82199">
    <property type="entry name" value="SET domain"/>
    <property type="match status" value="1"/>
</dbReference>
<keyword evidence="3" id="KW-0862">Zinc</keyword>
<dbReference type="InterPro" id="IPR013083">
    <property type="entry name" value="Znf_RING/FYVE/PHD"/>
</dbReference>
<dbReference type="Pfam" id="PF00856">
    <property type="entry name" value="SET"/>
    <property type="match status" value="1"/>
</dbReference>
<feature type="compositionally biased region" description="Basic and acidic residues" evidence="5">
    <location>
        <begin position="238"/>
        <end position="254"/>
    </location>
</feature>
<dbReference type="GO" id="GO:0070210">
    <property type="term" value="C:Rpd3L-Expanded complex"/>
    <property type="evidence" value="ECO:0007669"/>
    <property type="project" value="TreeGrafter"/>
</dbReference>
<feature type="region of interest" description="Disordered" evidence="5">
    <location>
        <begin position="325"/>
        <end position="377"/>
    </location>
</feature>
<feature type="region of interest" description="Disordered" evidence="5">
    <location>
        <begin position="858"/>
        <end position="956"/>
    </location>
</feature>
<dbReference type="AlphaFoldDB" id="A0A1B7TKE5"/>
<feature type="compositionally biased region" description="Low complexity" evidence="5">
    <location>
        <begin position="907"/>
        <end position="939"/>
    </location>
</feature>
<feature type="compositionally biased region" description="Low complexity" evidence="5">
    <location>
        <begin position="865"/>
        <end position="898"/>
    </location>
</feature>
<dbReference type="Proteomes" id="UP000092321">
    <property type="component" value="Unassembled WGS sequence"/>
</dbReference>
<evidence type="ECO:0000256" key="4">
    <source>
        <dbReference type="ARBA" id="ARBA00022853"/>
    </source>
</evidence>
<dbReference type="GO" id="GO:0006355">
    <property type="term" value="P:regulation of DNA-templated transcription"/>
    <property type="evidence" value="ECO:0007669"/>
    <property type="project" value="TreeGrafter"/>
</dbReference>
<dbReference type="InterPro" id="IPR019787">
    <property type="entry name" value="Znf_PHD-finger"/>
</dbReference>
<dbReference type="EMBL" id="LXPE01000001">
    <property type="protein sequence ID" value="OBA29189.1"/>
    <property type="molecule type" value="Genomic_DNA"/>
</dbReference>
<organism evidence="7 8">
    <name type="scientific">Hanseniaspora valbyensis NRRL Y-1626</name>
    <dbReference type="NCBI Taxonomy" id="766949"/>
    <lineage>
        <taxon>Eukaryota</taxon>
        <taxon>Fungi</taxon>
        <taxon>Dikarya</taxon>
        <taxon>Ascomycota</taxon>
        <taxon>Saccharomycotina</taxon>
        <taxon>Saccharomycetes</taxon>
        <taxon>Saccharomycodales</taxon>
        <taxon>Saccharomycodaceae</taxon>
        <taxon>Hanseniaspora</taxon>
    </lineage>
</organism>
<dbReference type="SMART" id="SM00317">
    <property type="entry name" value="SET"/>
    <property type="match status" value="1"/>
</dbReference>
<comment type="caution">
    <text evidence="7">The sequence shown here is derived from an EMBL/GenBank/DDBJ whole genome shotgun (WGS) entry which is preliminary data.</text>
</comment>
<feature type="region of interest" description="Disordered" evidence="5">
    <location>
        <begin position="730"/>
        <end position="752"/>
    </location>
</feature>
<dbReference type="InterPro" id="IPR011011">
    <property type="entry name" value="Znf_FYVE_PHD"/>
</dbReference>
<proteinExistence type="predicted"/>
<feature type="compositionally biased region" description="Polar residues" evidence="5">
    <location>
        <begin position="1"/>
        <end position="10"/>
    </location>
</feature>
<feature type="region of interest" description="Disordered" evidence="5">
    <location>
        <begin position="1"/>
        <end position="25"/>
    </location>
</feature>
<feature type="region of interest" description="Disordered" evidence="5">
    <location>
        <begin position="69"/>
        <end position="92"/>
    </location>
</feature>
<name>A0A1B7TKE5_9ASCO</name>
<feature type="region of interest" description="Disordered" evidence="5">
    <location>
        <begin position="187"/>
        <end position="268"/>
    </location>
</feature>
<feature type="compositionally biased region" description="Low complexity" evidence="5">
    <location>
        <begin position="75"/>
        <end position="91"/>
    </location>
</feature>
<dbReference type="GO" id="GO:0008270">
    <property type="term" value="F:zinc ion binding"/>
    <property type="evidence" value="ECO:0007669"/>
    <property type="project" value="UniProtKB-KW"/>
</dbReference>
<dbReference type="InterPro" id="IPR001214">
    <property type="entry name" value="SET_dom"/>
</dbReference>
<dbReference type="PROSITE" id="PS50280">
    <property type="entry name" value="SET"/>
    <property type="match status" value="1"/>
</dbReference>
<protein>
    <recommendedName>
        <fullName evidence="6">SET domain-containing protein</fullName>
    </recommendedName>
</protein>
<feature type="compositionally biased region" description="Basic and acidic residues" evidence="5">
    <location>
        <begin position="337"/>
        <end position="362"/>
    </location>
</feature>
<dbReference type="Gene3D" id="2.170.270.10">
    <property type="entry name" value="SET domain"/>
    <property type="match status" value="1"/>
</dbReference>
<feature type="compositionally biased region" description="Low complexity" evidence="5">
    <location>
        <begin position="363"/>
        <end position="374"/>
    </location>
</feature>
<evidence type="ECO:0000256" key="3">
    <source>
        <dbReference type="ARBA" id="ARBA00022833"/>
    </source>
</evidence>
<dbReference type="SUPFAM" id="SSF57903">
    <property type="entry name" value="FYVE/PHD zinc finger"/>
    <property type="match status" value="1"/>
</dbReference>
<sequence>MSINTNDSGGTNPGKRRENKQLTSYPFVITPGPAVAILSEPYYRTPVQKTTTSFKQNSFEKNLRINTNSRKSSLSMSENINITNNNSNSSSDDVKGLVAAAALATSQQIPLPLRVSHDQIKKEEEKDGKNEKLHVETSNIAKSNSEDKMEVENEQTVEEDDDEEEEEDFDLSDYVVGSNDNVVSCICGNNNLEEDADDDDDEEEEEKEETANRKGDVTSQEKELENNKVKNSPLKNEINIKHDNEKVDETKEQFEVEEVDDEEEDDNSSNGVFWLQCDHCNRWVHGKCYGHKDNSTVNNSNFHCHICRPEDHPLAIKKFKKVLAKKNAKTNKKRKSERQNKKPRDSQKKNRDFKKINGDDKNNNNSNKSTNTDTVPEAEPIVDDTIKRVRLKNIKDLYGNIYYPIEKNEFAEPYIEKFLSISHKRDSGKPWVADEIDIKTLPAKSGDKFNGIPSLFVISKEYHSNGDLIHKILGKVGDQKNYINDPKNQYRLLGVSKPKVIFHSKWPIYIDMRLVGNDIRYVRRSCHPNCEIATVVKEGKDTTPQFYLRALKDISVNEELTVGWQWDINHPMWKITPGEHQLKYDKSALKKMFEEDVNNANLQFNQLLPLELDDISEPERYFLIYCVDTLLTMVECACPNHKRCQLRTVKKYYNLLLKLKKSMSLSAMRYKTYDLLNQHKLKEPKQSSILNDLKSKEENRYVNRFDDYKSFLDRKRKLEEESTYDKNSISEFSDIKEEPQAPKTSQSFLPSPLSPKQYKLELIAQYKLQNALQNNPNIKYKKQKTLESTIPKIFDLFQKNQNTTTANLLIKNEKLSNKKDKKEPEINYQELLLQKLMKGEDIASLIENHLNKNSETGKLYEKHNNSNNNMNTTASSSSSSSSSSLQNKNDNENKSSSSIVGDFANQSKSTNKNNMDNNDSSLNNSFNSINNNNTNNTTNTKKKMSFADYRKKSKPN</sequence>
<keyword evidence="4" id="KW-0156">Chromatin regulator</keyword>
<dbReference type="PANTHER" id="PTHR46462:SF3">
    <property type="entry name" value="UPSET, ISOFORM A"/>
    <property type="match status" value="1"/>
</dbReference>
<dbReference type="InterPro" id="IPR046341">
    <property type="entry name" value="SET_dom_sf"/>
</dbReference>
<evidence type="ECO:0000259" key="6">
    <source>
        <dbReference type="PROSITE" id="PS50280"/>
    </source>
</evidence>
<reference evidence="8" key="1">
    <citation type="journal article" date="2016" name="Proc. Natl. Acad. Sci. U.S.A.">
        <title>Comparative genomics of biotechnologically important yeasts.</title>
        <authorList>
            <person name="Riley R."/>
            <person name="Haridas S."/>
            <person name="Wolfe K.H."/>
            <person name="Lopes M.R."/>
            <person name="Hittinger C.T."/>
            <person name="Goeker M."/>
            <person name="Salamov A.A."/>
            <person name="Wisecaver J.H."/>
            <person name="Long T.M."/>
            <person name="Calvey C.H."/>
            <person name="Aerts A.L."/>
            <person name="Barry K.W."/>
            <person name="Choi C."/>
            <person name="Clum A."/>
            <person name="Coughlan A.Y."/>
            <person name="Deshpande S."/>
            <person name="Douglass A.P."/>
            <person name="Hanson S.J."/>
            <person name="Klenk H.-P."/>
            <person name="LaButti K.M."/>
            <person name="Lapidus A."/>
            <person name="Lindquist E.A."/>
            <person name="Lipzen A.M."/>
            <person name="Meier-Kolthoff J.P."/>
            <person name="Ohm R.A."/>
            <person name="Otillar R.P."/>
            <person name="Pangilinan J.L."/>
            <person name="Peng Y."/>
            <person name="Rokas A."/>
            <person name="Rosa C.A."/>
            <person name="Scheuner C."/>
            <person name="Sibirny A.A."/>
            <person name="Slot J.C."/>
            <person name="Stielow J.B."/>
            <person name="Sun H."/>
            <person name="Kurtzman C.P."/>
            <person name="Blackwell M."/>
            <person name="Grigoriev I.V."/>
            <person name="Jeffries T.W."/>
        </authorList>
    </citation>
    <scope>NUCLEOTIDE SEQUENCE [LARGE SCALE GENOMIC DNA]</scope>
    <source>
        <strain evidence="8">NRRL Y-1626</strain>
    </source>
</reference>
<dbReference type="CDD" id="cd15489">
    <property type="entry name" value="PHD_SF"/>
    <property type="match status" value="1"/>
</dbReference>
<dbReference type="GO" id="GO:0034967">
    <property type="term" value="C:Set3 complex"/>
    <property type="evidence" value="ECO:0007669"/>
    <property type="project" value="TreeGrafter"/>
</dbReference>
<dbReference type="GO" id="GO:0006325">
    <property type="term" value="P:chromatin organization"/>
    <property type="evidence" value="ECO:0007669"/>
    <property type="project" value="UniProtKB-KW"/>
</dbReference>
<evidence type="ECO:0000313" key="8">
    <source>
        <dbReference type="Proteomes" id="UP000092321"/>
    </source>
</evidence>
<feature type="domain" description="SET" evidence="6">
    <location>
        <begin position="434"/>
        <end position="565"/>
    </location>
</feature>
<evidence type="ECO:0000256" key="2">
    <source>
        <dbReference type="ARBA" id="ARBA00022771"/>
    </source>
</evidence>